<evidence type="ECO:0008006" key="3">
    <source>
        <dbReference type="Google" id="ProtNLM"/>
    </source>
</evidence>
<accession>A0A9D2PW14</accession>
<comment type="caution">
    <text evidence="1">The sequence shown here is derived from an EMBL/GenBank/DDBJ whole genome shotgun (WGS) entry which is preliminary data.</text>
</comment>
<reference evidence="1" key="2">
    <citation type="submission" date="2021-04" db="EMBL/GenBank/DDBJ databases">
        <authorList>
            <person name="Gilroy R."/>
        </authorList>
    </citation>
    <scope>NUCLEOTIDE SEQUENCE</scope>
    <source>
        <strain evidence="1">CHK198-12963</strain>
    </source>
</reference>
<organism evidence="1 2">
    <name type="scientific">Candidatus Enterocloster excrementigallinarum</name>
    <dbReference type="NCBI Taxonomy" id="2838558"/>
    <lineage>
        <taxon>Bacteria</taxon>
        <taxon>Bacillati</taxon>
        <taxon>Bacillota</taxon>
        <taxon>Clostridia</taxon>
        <taxon>Lachnospirales</taxon>
        <taxon>Lachnospiraceae</taxon>
        <taxon>Enterocloster</taxon>
    </lineage>
</organism>
<evidence type="ECO:0000313" key="1">
    <source>
        <dbReference type="EMBL" id="HJC66767.1"/>
    </source>
</evidence>
<dbReference type="AlphaFoldDB" id="A0A9D2PW14"/>
<gene>
    <name evidence="1" type="ORF">H9931_08630</name>
</gene>
<reference evidence="1" key="1">
    <citation type="journal article" date="2021" name="PeerJ">
        <title>Extensive microbial diversity within the chicken gut microbiome revealed by metagenomics and culture.</title>
        <authorList>
            <person name="Gilroy R."/>
            <person name="Ravi A."/>
            <person name="Getino M."/>
            <person name="Pursley I."/>
            <person name="Horton D.L."/>
            <person name="Alikhan N.F."/>
            <person name="Baker D."/>
            <person name="Gharbi K."/>
            <person name="Hall N."/>
            <person name="Watson M."/>
            <person name="Adriaenssens E.M."/>
            <person name="Foster-Nyarko E."/>
            <person name="Jarju S."/>
            <person name="Secka A."/>
            <person name="Antonio M."/>
            <person name="Oren A."/>
            <person name="Chaudhuri R.R."/>
            <person name="La Ragione R."/>
            <person name="Hildebrand F."/>
            <person name="Pallen M.J."/>
        </authorList>
    </citation>
    <scope>NUCLEOTIDE SEQUENCE</scope>
    <source>
        <strain evidence="1">CHK198-12963</strain>
    </source>
</reference>
<evidence type="ECO:0000313" key="2">
    <source>
        <dbReference type="Proteomes" id="UP000823863"/>
    </source>
</evidence>
<proteinExistence type="predicted"/>
<protein>
    <recommendedName>
        <fullName evidence="3">Rpn family recombination-promoting nuclease/putative transposase</fullName>
    </recommendedName>
</protein>
<name>A0A9D2PW14_9FIRM</name>
<dbReference type="EMBL" id="DWWB01000049">
    <property type="protein sequence ID" value="HJC66767.1"/>
    <property type="molecule type" value="Genomic_DNA"/>
</dbReference>
<sequence length="286" mass="33302">MEQVKWEFSEEELNLSDFALFLSVMKNQKAHENVLSIIMDETDLRLRKIHVEEVVLNRQGHRAIRLDAWAEDEKNRQFSTEMQNDTSSDDVRRRARFYQGLLDTPLLKSGKKTRYRQLPSTVVTFITQEDIFERDLARYTFSEQCEEIPELRLGDGTRKIFLNMESLNGRAELVSLLQYMKKTSLDNPAIQVMDPRIVELDEIVQEVKESEEWEEVRMSILSIGLERGMEQGMAKSILALLEEFGTPSRELRDIICSQKDQEILEKWLKTAAKAGSMEEFRSMAGI</sequence>
<dbReference type="Proteomes" id="UP000823863">
    <property type="component" value="Unassembled WGS sequence"/>
</dbReference>